<dbReference type="InterPro" id="IPR051156">
    <property type="entry name" value="Mito/Outer_Membr_Metalloprot"/>
</dbReference>
<comment type="similarity">
    <text evidence="6">Belongs to the peptidase M48 family.</text>
</comment>
<gene>
    <name evidence="9" type="ORF">IPV69_09570</name>
</gene>
<comment type="cofactor">
    <cofactor evidence="6">
        <name>Zn(2+)</name>
        <dbReference type="ChEBI" id="CHEBI:29105"/>
    </cofactor>
    <text evidence="6">Binds 1 zinc ion per subunit.</text>
</comment>
<protein>
    <submittedName>
        <fullName evidence="9">M48 family metalloprotease</fullName>
    </submittedName>
</protein>
<keyword evidence="10" id="KW-1185">Reference proteome</keyword>
<dbReference type="AlphaFoldDB" id="A0A7M2X1L1"/>
<name>A0A7M2X1L1_9BACT</name>
<dbReference type="GO" id="GO:0016020">
    <property type="term" value="C:membrane"/>
    <property type="evidence" value="ECO:0007669"/>
    <property type="project" value="TreeGrafter"/>
</dbReference>
<evidence type="ECO:0000259" key="8">
    <source>
        <dbReference type="Pfam" id="PF01435"/>
    </source>
</evidence>
<keyword evidence="3 6" id="KW-0378">Hydrolase</keyword>
<reference evidence="9 10" key="1">
    <citation type="submission" date="2020-10" db="EMBL/GenBank/DDBJ databases">
        <title>Wide distribution of Phycisphaera-like planctomycetes from WD2101 soil group in peatlands and genome analysis of the first cultivated representative.</title>
        <authorList>
            <person name="Dedysh S.N."/>
            <person name="Beletsky A.V."/>
            <person name="Ivanova A."/>
            <person name="Kulichevskaya I.S."/>
            <person name="Suzina N.E."/>
            <person name="Philippov D.A."/>
            <person name="Rakitin A.L."/>
            <person name="Mardanov A.V."/>
            <person name="Ravin N.V."/>
        </authorList>
    </citation>
    <scope>NUCLEOTIDE SEQUENCE [LARGE SCALE GENOMIC DNA]</scope>
    <source>
        <strain evidence="9 10">M1803</strain>
    </source>
</reference>
<dbReference type="KEGG" id="hbs:IPV69_09570"/>
<evidence type="ECO:0000256" key="1">
    <source>
        <dbReference type="ARBA" id="ARBA00022670"/>
    </source>
</evidence>
<evidence type="ECO:0000256" key="2">
    <source>
        <dbReference type="ARBA" id="ARBA00022723"/>
    </source>
</evidence>
<feature type="domain" description="Peptidase M48" evidence="8">
    <location>
        <begin position="83"/>
        <end position="254"/>
    </location>
</feature>
<dbReference type="GO" id="GO:0004222">
    <property type="term" value="F:metalloendopeptidase activity"/>
    <property type="evidence" value="ECO:0007669"/>
    <property type="project" value="InterPro"/>
</dbReference>
<organism evidence="9 10">
    <name type="scientific">Humisphaera borealis</name>
    <dbReference type="NCBI Taxonomy" id="2807512"/>
    <lineage>
        <taxon>Bacteria</taxon>
        <taxon>Pseudomonadati</taxon>
        <taxon>Planctomycetota</taxon>
        <taxon>Phycisphaerae</taxon>
        <taxon>Tepidisphaerales</taxon>
        <taxon>Tepidisphaeraceae</taxon>
        <taxon>Humisphaera</taxon>
    </lineage>
</organism>
<dbReference type="PANTHER" id="PTHR22726">
    <property type="entry name" value="METALLOENDOPEPTIDASE OMA1"/>
    <property type="match status" value="1"/>
</dbReference>
<evidence type="ECO:0000256" key="5">
    <source>
        <dbReference type="ARBA" id="ARBA00023049"/>
    </source>
</evidence>
<evidence type="ECO:0000256" key="3">
    <source>
        <dbReference type="ARBA" id="ARBA00022801"/>
    </source>
</evidence>
<keyword evidence="1 6" id="KW-0645">Protease</keyword>
<evidence type="ECO:0000256" key="4">
    <source>
        <dbReference type="ARBA" id="ARBA00022833"/>
    </source>
</evidence>
<keyword evidence="5 6" id="KW-0482">Metalloprotease</keyword>
<evidence type="ECO:0000256" key="6">
    <source>
        <dbReference type="RuleBase" id="RU003983"/>
    </source>
</evidence>
<dbReference type="RefSeq" id="WP_206294883.1">
    <property type="nucleotide sequence ID" value="NZ_CP063458.1"/>
</dbReference>
<proteinExistence type="inferred from homology"/>
<evidence type="ECO:0000256" key="7">
    <source>
        <dbReference type="SAM" id="SignalP"/>
    </source>
</evidence>
<accession>A0A7M2X1L1</accession>
<sequence length="277" mass="29084">MNKPTSLLARGSLLALLGVVASTPLNMGGCSVNNMNVGGLIQGGGQAIQGATLGEKDELAIGESAVCAITSQYPLSTDEKLNKYVNLVGLTVASACPRDDIQFCFGVLETNEVNAFSAPGGFVLITRGALRQMDDEAELAGVLAHEIGHVVLRHGFDVTKAAMQAEGLSTMAKSASPDQQLGAGADGLSKTLLSQGWAQPQEFSADDEAVHYIVRAGYDPASFERFLKRLDQSGGSLMSTHPGKHERLAKVSAMIDKLAARGKGQTLKPRFAENVAK</sequence>
<evidence type="ECO:0000313" key="9">
    <source>
        <dbReference type="EMBL" id="QOV91583.1"/>
    </source>
</evidence>
<dbReference type="Proteomes" id="UP000593765">
    <property type="component" value="Chromosome"/>
</dbReference>
<feature type="chain" id="PRO_5034388985" evidence="7">
    <location>
        <begin position="28"/>
        <end position="277"/>
    </location>
</feature>
<dbReference type="GO" id="GO:0051603">
    <property type="term" value="P:proteolysis involved in protein catabolic process"/>
    <property type="evidence" value="ECO:0007669"/>
    <property type="project" value="TreeGrafter"/>
</dbReference>
<dbReference type="EMBL" id="CP063458">
    <property type="protein sequence ID" value="QOV91583.1"/>
    <property type="molecule type" value="Genomic_DNA"/>
</dbReference>
<feature type="signal peptide" evidence="7">
    <location>
        <begin position="1"/>
        <end position="27"/>
    </location>
</feature>
<evidence type="ECO:0000313" key="10">
    <source>
        <dbReference type="Proteomes" id="UP000593765"/>
    </source>
</evidence>
<dbReference type="GO" id="GO:0046872">
    <property type="term" value="F:metal ion binding"/>
    <property type="evidence" value="ECO:0007669"/>
    <property type="project" value="UniProtKB-KW"/>
</dbReference>
<dbReference type="InterPro" id="IPR001915">
    <property type="entry name" value="Peptidase_M48"/>
</dbReference>
<dbReference type="Gene3D" id="3.30.2010.10">
    <property type="entry name" value="Metalloproteases ('zincins'), catalytic domain"/>
    <property type="match status" value="1"/>
</dbReference>
<keyword evidence="2" id="KW-0479">Metal-binding</keyword>
<keyword evidence="7" id="KW-0732">Signal</keyword>
<dbReference type="Pfam" id="PF01435">
    <property type="entry name" value="Peptidase_M48"/>
    <property type="match status" value="1"/>
</dbReference>
<keyword evidence="4 6" id="KW-0862">Zinc</keyword>
<dbReference type="PANTHER" id="PTHR22726:SF1">
    <property type="entry name" value="METALLOENDOPEPTIDASE OMA1, MITOCHONDRIAL"/>
    <property type="match status" value="1"/>
</dbReference>